<dbReference type="SMART" id="SM01179">
    <property type="entry name" value="DUF862"/>
    <property type="match status" value="1"/>
</dbReference>
<proteinExistence type="inferred from homology"/>
<dbReference type="InterPro" id="IPR042266">
    <property type="entry name" value="PPPDE_sf"/>
</dbReference>
<evidence type="ECO:0000313" key="5">
    <source>
        <dbReference type="EMBL" id="GAA0153246.1"/>
    </source>
</evidence>
<dbReference type="Proteomes" id="UP001454036">
    <property type="component" value="Unassembled WGS sequence"/>
</dbReference>
<dbReference type="GO" id="GO:0016579">
    <property type="term" value="P:protein deubiquitination"/>
    <property type="evidence" value="ECO:0007669"/>
    <property type="project" value="TreeGrafter"/>
</dbReference>
<evidence type="ECO:0000313" key="6">
    <source>
        <dbReference type="Proteomes" id="UP001454036"/>
    </source>
</evidence>
<dbReference type="GO" id="GO:0101005">
    <property type="term" value="F:deubiquitinase activity"/>
    <property type="evidence" value="ECO:0007669"/>
    <property type="project" value="TreeGrafter"/>
</dbReference>
<reference evidence="5 6" key="1">
    <citation type="submission" date="2024-01" db="EMBL/GenBank/DDBJ databases">
        <title>The complete chloroplast genome sequence of Lithospermum erythrorhizon: insights into the phylogenetic relationship among Boraginaceae species and the maternal lineages of purple gromwells.</title>
        <authorList>
            <person name="Okada T."/>
            <person name="Watanabe K."/>
        </authorList>
    </citation>
    <scope>NUCLEOTIDE SEQUENCE [LARGE SCALE GENOMIC DNA]</scope>
</reference>
<dbReference type="EMBL" id="BAABME010018275">
    <property type="protein sequence ID" value="GAA0153246.1"/>
    <property type="molecule type" value="Genomic_DNA"/>
</dbReference>
<dbReference type="PANTHER" id="PTHR12378">
    <property type="entry name" value="DESUMOYLATING ISOPEPTIDASE"/>
    <property type="match status" value="1"/>
</dbReference>
<dbReference type="AlphaFoldDB" id="A0AAV3PR98"/>
<sequence length="248" mass="28282">MTSKLKDGWRTIMPEHMAGKSSTCFCFFPKVKSLRSYKGRSPVYLNVYDLTPMNGYLYWAGFGIFHTGLEVHEVEYGFGAHEFPTSGVFEVEPRQCPGFKFRKSIFIGTTYLDPTEVREFMEQLSVKYNGDSYNLIENNCNHFCEDICRRLTGKQIPKWVNRLARIGSLCNCILPDAIKETTVGPPGTDIQVCESEKTRLRSPVNCISPLSMYQEQEVSLSSMFLHSHLNSCLSPPHQRGLQQRGKVK</sequence>
<dbReference type="PROSITE" id="PS51858">
    <property type="entry name" value="PPPDE"/>
    <property type="match status" value="1"/>
</dbReference>
<comment type="caution">
    <text evidence="5">The sequence shown here is derived from an EMBL/GenBank/DDBJ whole genome shotgun (WGS) entry which is preliminary data.</text>
</comment>
<organism evidence="5 6">
    <name type="scientific">Lithospermum erythrorhizon</name>
    <name type="common">Purple gromwell</name>
    <name type="synonym">Lithospermum officinale var. erythrorhizon</name>
    <dbReference type="NCBI Taxonomy" id="34254"/>
    <lineage>
        <taxon>Eukaryota</taxon>
        <taxon>Viridiplantae</taxon>
        <taxon>Streptophyta</taxon>
        <taxon>Embryophyta</taxon>
        <taxon>Tracheophyta</taxon>
        <taxon>Spermatophyta</taxon>
        <taxon>Magnoliopsida</taxon>
        <taxon>eudicotyledons</taxon>
        <taxon>Gunneridae</taxon>
        <taxon>Pentapetalae</taxon>
        <taxon>asterids</taxon>
        <taxon>lamiids</taxon>
        <taxon>Boraginales</taxon>
        <taxon>Boraginaceae</taxon>
        <taxon>Boraginoideae</taxon>
        <taxon>Lithospermeae</taxon>
        <taxon>Lithospermum</taxon>
    </lineage>
</organism>
<accession>A0AAV3PR98</accession>
<comment type="similarity">
    <text evidence="1">Belongs to the DeSI family.</text>
</comment>
<dbReference type="PANTHER" id="PTHR12378:SF83">
    <property type="entry name" value="PPPDE DOMAIN-CONTAINING PROTEIN"/>
    <property type="match status" value="1"/>
</dbReference>
<dbReference type="Gene3D" id="3.90.1720.30">
    <property type="entry name" value="PPPDE domains"/>
    <property type="match status" value="1"/>
</dbReference>
<evidence type="ECO:0000256" key="3">
    <source>
        <dbReference type="ARBA" id="ARBA00022801"/>
    </source>
</evidence>
<keyword evidence="2 5" id="KW-0645">Protease</keyword>
<dbReference type="InterPro" id="IPR008580">
    <property type="entry name" value="PPPDE_dom"/>
</dbReference>
<evidence type="ECO:0000259" key="4">
    <source>
        <dbReference type="PROSITE" id="PS51858"/>
    </source>
</evidence>
<evidence type="ECO:0000256" key="2">
    <source>
        <dbReference type="ARBA" id="ARBA00022670"/>
    </source>
</evidence>
<keyword evidence="6" id="KW-1185">Reference proteome</keyword>
<name>A0AAV3PR98_LITER</name>
<dbReference type="Pfam" id="PF05903">
    <property type="entry name" value="Peptidase_C97"/>
    <property type="match status" value="1"/>
</dbReference>
<protein>
    <submittedName>
        <fullName evidence="5">Cysteine protease</fullName>
    </submittedName>
</protein>
<feature type="domain" description="PPPDE" evidence="4">
    <location>
        <begin position="41"/>
        <end position="178"/>
    </location>
</feature>
<evidence type="ECO:0000256" key="1">
    <source>
        <dbReference type="ARBA" id="ARBA00008140"/>
    </source>
</evidence>
<dbReference type="GO" id="GO:0006508">
    <property type="term" value="P:proteolysis"/>
    <property type="evidence" value="ECO:0007669"/>
    <property type="project" value="UniProtKB-KW"/>
</dbReference>
<keyword evidence="3" id="KW-0378">Hydrolase</keyword>
<gene>
    <name evidence="5" type="ORF">LIER_37643</name>
</gene>